<feature type="transmembrane region" description="Helical" evidence="8">
    <location>
        <begin position="318"/>
        <end position="340"/>
    </location>
</feature>
<dbReference type="PROSITE" id="PS50850">
    <property type="entry name" value="MFS"/>
    <property type="match status" value="1"/>
</dbReference>
<evidence type="ECO:0000256" key="1">
    <source>
        <dbReference type="ARBA" id="ARBA00004651"/>
    </source>
</evidence>
<evidence type="ECO:0000256" key="3">
    <source>
        <dbReference type="ARBA" id="ARBA00022692"/>
    </source>
</evidence>
<dbReference type="SUPFAM" id="SSF103473">
    <property type="entry name" value="MFS general substrate transporter"/>
    <property type="match status" value="1"/>
</dbReference>
<keyword evidence="6" id="KW-0325">Glycoprotein</keyword>
<dbReference type="AlphaFoldDB" id="A0A482XDJ6"/>
<dbReference type="EMBL" id="QKKF02012223">
    <property type="protein sequence ID" value="RZF43762.1"/>
    <property type="molecule type" value="Genomic_DNA"/>
</dbReference>
<feature type="domain" description="Major facilitator superfamily (MFS) profile" evidence="9">
    <location>
        <begin position="1"/>
        <end position="443"/>
    </location>
</feature>
<evidence type="ECO:0000256" key="7">
    <source>
        <dbReference type="ARBA" id="ARBA00024348"/>
    </source>
</evidence>
<keyword evidence="3 8" id="KW-0812">Transmembrane</keyword>
<feature type="transmembrane region" description="Helical" evidence="8">
    <location>
        <begin position="388"/>
        <end position="408"/>
    </location>
</feature>
<evidence type="ECO:0000256" key="4">
    <source>
        <dbReference type="ARBA" id="ARBA00022989"/>
    </source>
</evidence>
<dbReference type="InterPro" id="IPR005828">
    <property type="entry name" value="MFS_sugar_transport-like"/>
</dbReference>
<evidence type="ECO:0000313" key="11">
    <source>
        <dbReference type="Proteomes" id="UP000291343"/>
    </source>
</evidence>
<comment type="subcellular location">
    <subcellularLocation>
        <location evidence="1">Cell membrane</location>
        <topology evidence="1">Multi-pass membrane protein</topology>
    </subcellularLocation>
</comment>
<keyword evidence="5 8" id="KW-0472">Membrane</keyword>
<dbReference type="FunFam" id="1.20.1250.20:FF:000055">
    <property type="entry name" value="Facilitated trehalose transporter Tret1-2 homolog"/>
    <property type="match status" value="1"/>
</dbReference>
<dbReference type="InterPro" id="IPR003663">
    <property type="entry name" value="Sugar/inositol_transpt"/>
</dbReference>
<feature type="transmembrane region" description="Helical" evidence="8">
    <location>
        <begin position="166"/>
        <end position="187"/>
    </location>
</feature>
<dbReference type="PROSITE" id="PS00217">
    <property type="entry name" value="SUGAR_TRANSPORT_2"/>
    <property type="match status" value="1"/>
</dbReference>
<dbReference type="PRINTS" id="PR00171">
    <property type="entry name" value="SUGRTRNSPORT"/>
</dbReference>
<proteinExistence type="inferred from homology"/>
<feature type="transmembrane region" description="Helical" evidence="8">
    <location>
        <begin position="85"/>
        <end position="106"/>
    </location>
</feature>
<protein>
    <recommendedName>
        <fullName evidence="9">Major facilitator superfamily (MFS) profile domain-containing protein</fullName>
    </recommendedName>
</protein>
<evidence type="ECO:0000256" key="5">
    <source>
        <dbReference type="ARBA" id="ARBA00023136"/>
    </source>
</evidence>
<feature type="transmembrane region" description="Helical" evidence="8">
    <location>
        <begin position="420"/>
        <end position="439"/>
    </location>
</feature>
<dbReference type="PANTHER" id="PTHR48021:SF47">
    <property type="entry name" value="GH17672P"/>
    <property type="match status" value="1"/>
</dbReference>
<keyword evidence="11" id="KW-1185">Reference proteome</keyword>
<dbReference type="GO" id="GO:0005886">
    <property type="term" value="C:plasma membrane"/>
    <property type="evidence" value="ECO:0007669"/>
    <property type="project" value="UniProtKB-SubCell"/>
</dbReference>
<dbReference type="PANTHER" id="PTHR48021">
    <property type="match status" value="1"/>
</dbReference>
<dbReference type="InterPro" id="IPR050549">
    <property type="entry name" value="MFS_Trehalose_Transporter"/>
</dbReference>
<dbReference type="InterPro" id="IPR020846">
    <property type="entry name" value="MFS_dom"/>
</dbReference>
<feature type="transmembrane region" description="Helical" evidence="8">
    <location>
        <begin position="53"/>
        <end position="73"/>
    </location>
</feature>
<dbReference type="Proteomes" id="UP000291343">
    <property type="component" value="Unassembled WGS sequence"/>
</dbReference>
<feature type="transmembrane region" description="Helical" evidence="8">
    <location>
        <begin position="286"/>
        <end position="306"/>
    </location>
</feature>
<name>A0A482XDJ6_LAOST</name>
<dbReference type="InParanoid" id="A0A482XDJ6"/>
<comment type="similarity">
    <text evidence="7">Belongs to the major facilitator superfamily. Sugar transporter (TC 2.A.1.1) family. Trehalose transporter subfamily.</text>
</comment>
<evidence type="ECO:0000256" key="2">
    <source>
        <dbReference type="ARBA" id="ARBA00022475"/>
    </source>
</evidence>
<dbReference type="SMR" id="A0A482XDJ6"/>
<sequence length="497" mass="54568">MASTVTGRKTNLYIAAFTANIAFSSCGCCLAWTSPTLPPLMTAESWLQVTVEQSSWVGSLIAVGGCVGPLLAGRLLDLVGRKISLLFNMALLLVAWSVLMTAHAVWMLYLGRLLTGVAVGLIFMAVPLYIAEITEDNDREALCSLNELFLAAGFVTAYGAGPYLSYHELIIVCVIMPVVFLMIFVWMPESPHYLLSKGKRQETIKILQWLRGGVPEDCIEKELIEIQALLDSSANQLTLKGICKSRGGLRALHLTCGLIFIQQFSGINAVQFYTQQIFARASDARALSPSTACVLLGAVQAVSAIFTPAIVKYLGLKWPLIVSGVGITVSHFMLGLYYFLDNSGYNVDCIQLLPVISLLSFTFFFCFGFGPLPWAIMGEMFPPNMKAMSSAFVTSFCFALMFFITKFFSNFSLIMGSHSSFWLFSFLSLLGTIFTAVYLPNTKGMSLQDIQDLLNDKYKATSAPVDEKGKLYNIVPVPAKQSMEEDHQLADTIQVIV</sequence>
<evidence type="ECO:0000256" key="8">
    <source>
        <dbReference type="SAM" id="Phobius"/>
    </source>
</evidence>
<feature type="transmembrane region" description="Helical" evidence="8">
    <location>
        <begin position="12"/>
        <end position="33"/>
    </location>
</feature>
<dbReference type="GO" id="GO:0022857">
    <property type="term" value="F:transmembrane transporter activity"/>
    <property type="evidence" value="ECO:0007669"/>
    <property type="project" value="InterPro"/>
</dbReference>
<evidence type="ECO:0000259" key="9">
    <source>
        <dbReference type="PROSITE" id="PS50850"/>
    </source>
</evidence>
<organism evidence="10 11">
    <name type="scientific">Laodelphax striatellus</name>
    <name type="common">Small brown planthopper</name>
    <name type="synonym">Delphax striatella</name>
    <dbReference type="NCBI Taxonomy" id="195883"/>
    <lineage>
        <taxon>Eukaryota</taxon>
        <taxon>Metazoa</taxon>
        <taxon>Ecdysozoa</taxon>
        <taxon>Arthropoda</taxon>
        <taxon>Hexapoda</taxon>
        <taxon>Insecta</taxon>
        <taxon>Pterygota</taxon>
        <taxon>Neoptera</taxon>
        <taxon>Paraneoptera</taxon>
        <taxon>Hemiptera</taxon>
        <taxon>Auchenorrhyncha</taxon>
        <taxon>Fulgoroidea</taxon>
        <taxon>Delphacidae</taxon>
        <taxon>Criomorphinae</taxon>
        <taxon>Laodelphax</taxon>
    </lineage>
</organism>
<dbReference type="OrthoDB" id="6612291at2759"/>
<dbReference type="STRING" id="195883.A0A482XDJ6"/>
<dbReference type="Gene3D" id="1.20.1250.20">
    <property type="entry name" value="MFS general substrate transporter like domains"/>
    <property type="match status" value="2"/>
</dbReference>
<feature type="transmembrane region" description="Helical" evidence="8">
    <location>
        <begin position="112"/>
        <end position="130"/>
    </location>
</feature>
<feature type="transmembrane region" description="Helical" evidence="8">
    <location>
        <begin position="352"/>
        <end position="376"/>
    </location>
</feature>
<comment type="caution">
    <text evidence="10">The sequence shown here is derived from an EMBL/GenBank/DDBJ whole genome shotgun (WGS) entry which is preliminary data.</text>
</comment>
<dbReference type="InterPro" id="IPR036259">
    <property type="entry name" value="MFS_trans_sf"/>
</dbReference>
<reference evidence="10 11" key="1">
    <citation type="journal article" date="2017" name="Gigascience">
        <title>Genome sequence of the small brown planthopper, Laodelphax striatellus.</title>
        <authorList>
            <person name="Zhu J."/>
            <person name="Jiang F."/>
            <person name="Wang X."/>
            <person name="Yang P."/>
            <person name="Bao Y."/>
            <person name="Zhao W."/>
            <person name="Wang W."/>
            <person name="Lu H."/>
            <person name="Wang Q."/>
            <person name="Cui N."/>
            <person name="Li J."/>
            <person name="Chen X."/>
            <person name="Luo L."/>
            <person name="Yu J."/>
            <person name="Kang L."/>
            <person name="Cui F."/>
        </authorList>
    </citation>
    <scope>NUCLEOTIDE SEQUENCE [LARGE SCALE GENOMIC DNA]</scope>
    <source>
        <strain evidence="10">Lst14</strain>
    </source>
</reference>
<keyword evidence="4 8" id="KW-1133">Transmembrane helix</keyword>
<evidence type="ECO:0000313" key="10">
    <source>
        <dbReference type="EMBL" id="RZF43762.1"/>
    </source>
</evidence>
<dbReference type="InterPro" id="IPR005829">
    <property type="entry name" value="Sugar_transporter_CS"/>
</dbReference>
<dbReference type="Pfam" id="PF00083">
    <property type="entry name" value="Sugar_tr"/>
    <property type="match status" value="1"/>
</dbReference>
<keyword evidence="2" id="KW-1003">Cell membrane</keyword>
<accession>A0A482XDJ6</accession>
<feature type="transmembrane region" description="Helical" evidence="8">
    <location>
        <begin position="251"/>
        <end position="274"/>
    </location>
</feature>
<evidence type="ECO:0000256" key="6">
    <source>
        <dbReference type="ARBA" id="ARBA00023180"/>
    </source>
</evidence>
<gene>
    <name evidence="10" type="ORF">LSTR_LSTR009185</name>
</gene>